<protein>
    <submittedName>
        <fullName evidence="5">TRAUB domain-containing protein</fullName>
    </submittedName>
</protein>
<reference evidence="5" key="1">
    <citation type="submission" date="2016-06" db="UniProtKB">
        <authorList>
            <consortium name="WormBaseParasite"/>
        </authorList>
    </citation>
    <scope>IDENTIFICATION</scope>
</reference>
<gene>
    <name evidence="3" type="ORF">GPUH_LOCUS16332</name>
</gene>
<name>A0A183E5U1_9BILA</name>
<evidence type="ECO:0000259" key="2">
    <source>
        <dbReference type="Pfam" id="PF08164"/>
    </source>
</evidence>
<sequence>MEDALLRTSKQMKSVLEGNSNDPEGSRDTDDEEIESSADEKSDAECADIGEAGKMLAESDNAKQEDFSGSFSNDITAEKSEVVSRKQNLNKRKRKMPAHWAAKVFAKRHEQFSSFRLSTLSKWDERTTLIGVNAVKNKKNDFSGFESVVLKQIEQIMSDKHRLLRRTQMKRCDVDRMGATEDSTYDAEIFDDNDFYQLLVKELIERKSSGIVDPVEMSRQWLEVQNLRQKRFKKKKIDRKASKGRKIRYVVIPQLVNFFPSVPETVKWSHESRNQLFKSLFT</sequence>
<evidence type="ECO:0000313" key="4">
    <source>
        <dbReference type="Proteomes" id="UP000271098"/>
    </source>
</evidence>
<dbReference type="PANTHER" id="PTHR15565">
    <property type="entry name" value="AATF PROTEIN APOPTOSIS ANTAGONIZING TRANSCRIPTION FACTOR"/>
    <property type="match status" value="1"/>
</dbReference>
<keyword evidence="4" id="KW-1185">Reference proteome</keyword>
<dbReference type="OrthoDB" id="5783963at2759"/>
<dbReference type="GO" id="GO:0005730">
    <property type="term" value="C:nucleolus"/>
    <property type="evidence" value="ECO:0007669"/>
    <property type="project" value="TreeGrafter"/>
</dbReference>
<proteinExistence type="predicted"/>
<dbReference type="InterPro" id="IPR012617">
    <property type="entry name" value="AATF_C"/>
</dbReference>
<dbReference type="EMBL" id="UYRT01083604">
    <property type="protein sequence ID" value="VDN27671.1"/>
    <property type="molecule type" value="Genomic_DNA"/>
</dbReference>
<organism evidence="5">
    <name type="scientific">Gongylonema pulchrum</name>
    <dbReference type="NCBI Taxonomy" id="637853"/>
    <lineage>
        <taxon>Eukaryota</taxon>
        <taxon>Metazoa</taxon>
        <taxon>Ecdysozoa</taxon>
        <taxon>Nematoda</taxon>
        <taxon>Chromadorea</taxon>
        <taxon>Rhabditida</taxon>
        <taxon>Spirurina</taxon>
        <taxon>Spiruromorpha</taxon>
        <taxon>Spiruroidea</taxon>
        <taxon>Gongylonematidae</taxon>
        <taxon>Gongylonema</taxon>
    </lineage>
</organism>
<evidence type="ECO:0000313" key="3">
    <source>
        <dbReference type="EMBL" id="VDN27671.1"/>
    </source>
</evidence>
<dbReference type="GO" id="GO:0006357">
    <property type="term" value="P:regulation of transcription by RNA polymerase II"/>
    <property type="evidence" value="ECO:0007669"/>
    <property type="project" value="TreeGrafter"/>
</dbReference>
<evidence type="ECO:0000256" key="1">
    <source>
        <dbReference type="SAM" id="MobiDB-lite"/>
    </source>
</evidence>
<dbReference type="Proteomes" id="UP000271098">
    <property type="component" value="Unassembled WGS sequence"/>
</dbReference>
<dbReference type="InterPro" id="IPR039223">
    <property type="entry name" value="AATF/Bfr2"/>
</dbReference>
<feature type="region of interest" description="Disordered" evidence="1">
    <location>
        <begin position="1"/>
        <end position="45"/>
    </location>
</feature>
<accession>A0A183E5U1</accession>
<dbReference type="Pfam" id="PF08164">
    <property type="entry name" value="TRAUB"/>
    <property type="match status" value="1"/>
</dbReference>
<evidence type="ECO:0000313" key="5">
    <source>
        <dbReference type="WBParaSite" id="GPUH_0001635401-mRNA-1"/>
    </source>
</evidence>
<feature type="compositionally biased region" description="Polar residues" evidence="1">
    <location>
        <begin position="8"/>
        <end position="23"/>
    </location>
</feature>
<feature type="domain" description="Apoptosis-antagonizing transcription factor C-terminal" evidence="2">
    <location>
        <begin position="196"/>
        <end position="281"/>
    </location>
</feature>
<reference evidence="3 4" key="2">
    <citation type="submission" date="2018-11" db="EMBL/GenBank/DDBJ databases">
        <authorList>
            <consortium name="Pathogen Informatics"/>
        </authorList>
    </citation>
    <scope>NUCLEOTIDE SEQUENCE [LARGE SCALE GENOMIC DNA]</scope>
</reference>
<dbReference type="WBParaSite" id="GPUH_0001635401-mRNA-1">
    <property type="protein sequence ID" value="GPUH_0001635401-mRNA-1"/>
    <property type="gene ID" value="GPUH_0001635401"/>
</dbReference>
<dbReference type="PANTHER" id="PTHR15565:SF0">
    <property type="entry name" value="PROTEIN AATF"/>
    <property type="match status" value="1"/>
</dbReference>
<dbReference type="AlphaFoldDB" id="A0A183E5U1"/>